<evidence type="ECO:0000256" key="1">
    <source>
        <dbReference type="ARBA" id="ARBA00008416"/>
    </source>
</evidence>
<evidence type="ECO:0000259" key="5">
    <source>
        <dbReference type="Pfam" id="PF05726"/>
    </source>
</evidence>
<organism evidence="6 7">
    <name type="scientific">Maudiozyma barnettii</name>
    <dbReference type="NCBI Taxonomy" id="61262"/>
    <lineage>
        <taxon>Eukaryota</taxon>
        <taxon>Fungi</taxon>
        <taxon>Dikarya</taxon>
        <taxon>Ascomycota</taxon>
        <taxon>Saccharomycotina</taxon>
        <taxon>Saccharomycetes</taxon>
        <taxon>Saccharomycetales</taxon>
        <taxon>Saccharomycetaceae</taxon>
        <taxon>Maudiozyma</taxon>
    </lineage>
</organism>
<dbReference type="OrthoDB" id="198735at2759"/>
<dbReference type="GeneID" id="64858942"/>
<sequence>MTKILRTLAHYFAATETQEGVGATVRRSIGTHKQRNFSPFLLLDHFTVSPPAGFPDHPHHGQETITYMSQGMIAHEDFTGAKGVLRPGDMQFMTAGKAAMHAEIPVLMADDSPCIGMQLWVDLPAKLKDVEPRYRDLKNGDIPIARPNDHLAVKVISGKSYGIESVKELAYTPVEYYIFNSDKKGTRFEQQVPSNFNVFLYVSKGAISFNGKHYPQYSTLFFNIDGNTIEGSIDSDEDTEFFLIGGLILDQPILQHGPFVETNSERLRKVFENYQTGTNGFERAVGWRSSIRNGITEAEVADHH</sequence>
<dbReference type="PANTHER" id="PTHR13903">
    <property type="entry name" value="PIRIN-RELATED"/>
    <property type="match status" value="1"/>
</dbReference>
<dbReference type="Proteomes" id="UP000644660">
    <property type="component" value="Unassembled WGS sequence"/>
</dbReference>
<dbReference type="AlphaFoldDB" id="A0A8H2ZHK7"/>
<dbReference type="InterPro" id="IPR003829">
    <property type="entry name" value="Pirin_N_dom"/>
</dbReference>
<dbReference type="CDD" id="cd02909">
    <property type="entry name" value="cupin_pirin_N"/>
    <property type="match status" value="1"/>
</dbReference>
<dbReference type="InterPro" id="IPR014710">
    <property type="entry name" value="RmlC-like_jellyroll"/>
</dbReference>
<dbReference type="PIRSF" id="PIRSF006232">
    <property type="entry name" value="Pirin"/>
    <property type="match status" value="1"/>
</dbReference>
<protein>
    <recommendedName>
        <fullName evidence="8">Pirin</fullName>
    </recommendedName>
</protein>
<comment type="cofactor">
    <cofactor evidence="2">
        <name>Fe cation</name>
        <dbReference type="ChEBI" id="CHEBI:24875"/>
    </cofactor>
    <text evidence="2">Binds 1 Fe cation per subunit.</text>
</comment>
<dbReference type="InterPro" id="IPR008778">
    <property type="entry name" value="Pirin_C_dom"/>
</dbReference>
<reference evidence="6 7" key="1">
    <citation type="submission" date="2020-05" db="EMBL/GenBank/DDBJ databases">
        <authorList>
            <person name="Casaregola S."/>
            <person name="Devillers H."/>
            <person name="Grondin C."/>
        </authorList>
    </citation>
    <scope>NUCLEOTIDE SEQUENCE [LARGE SCALE GENOMIC DNA]</scope>
    <source>
        <strain evidence="6 7">CLIB 1767</strain>
    </source>
</reference>
<dbReference type="Gene3D" id="2.60.120.10">
    <property type="entry name" value="Jelly Rolls"/>
    <property type="match status" value="2"/>
</dbReference>
<evidence type="ECO:0008006" key="8">
    <source>
        <dbReference type="Google" id="ProtNLM"/>
    </source>
</evidence>
<dbReference type="PANTHER" id="PTHR13903:SF8">
    <property type="entry name" value="PIRIN"/>
    <property type="match status" value="1"/>
</dbReference>
<comment type="caution">
    <text evidence="6">The sequence shown here is derived from an EMBL/GenBank/DDBJ whole genome shotgun (WGS) entry which is preliminary data.</text>
</comment>
<accession>A0A8H2ZHK7</accession>
<name>A0A8H2ZHK7_9SACH</name>
<dbReference type="InterPro" id="IPR011051">
    <property type="entry name" value="RmlC_Cupin_sf"/>
</dbReference>
<keyword evidence="7" id="KW-1185">Reference proteome</keyword>
<evidence type="ECO:0000256" key="3">
    <source>
        <dbReference type="RuleBase" id="RU003457"/>
    </source>
</evidence>
<dbReference type="Pfam" id="PF02678">
    <property type="entry name" value="Pirin"/>
    <property type="match status" value="1"/>
</dbReference>
<keyword evidence="2" id="KW-0408">Iron</keyword>
<evidence type="ECO:0000313" key="7">
    <source>
        <dbReference type="Proteomes" id="UP000644660"/>
    </source>
</evidence>
<feature type="binding site" evidence="2">
    <location>
        <position position="57"/>
    </location>
    <ligand>
        <name>Fe cation</name>
        <dbReference type="ChEBI" id="CHEBI:24875"/>
    </ligand>
</feature>
<dbReference type="InterPro" id="IPR012093">
    <property type="entry name" value="Pirin"/>
</dbReference>
<dbReference type="Pfam" id="PF05726">
    <property type="entry name" value="Pirin_C"/>
    <property type="match status" value="1"/>
</dbReference>
<dbReference type="EMBL" id="CAEFZW010000007">
    <property type="protein sequence ID" value="CAB4255879.1"/>
    <property type="molecule type" value="Genomic_DNA"/>
</dbReference>
<evidence type="ECO:0000259" key="4">
    <source>
        <dbReference type="Pfam" id="PF02678"/>
    </source>
</evidence>
<feature type="binding site" evidence="2">
    <location>
        <position position="59"/>
    </location>
    <ligand>
        <name>Fe cation</name>
        <dbReference type="ChEBI" id="CHEBI:24875"/>
    </ligand>
</feature>
<feature type="binding site" evidence="2">
    <location>
        <position position="103"/>
    </location>
    <ligand>
        <name>Fe cation</name>
        <dbReference type="ChEBI" id="CHEBI:24875"/>
    </ligand>
</feature>
<feature type="domain" description="Pirin N-terminal" evidence="4">
    <location>
        <begin position="24"/>
        <end position="121"/>
    </location>
</feature>
<feature type="binding site" evidence="2">
    <location>
        <position position="101"/>
    </location>
    <ligand>
        <name>Fe cation</name>
        <dbReference type="ChEBI" id="CHEBI:24875"/>
    </ligand>
</feature>
<dbReference type="SUPFAM" id="SSF51182">
    <property type="entry name" value="RmlC-like cupins"/>
    <property type="match status" value="1"/>
</dbReference>
<dbReference type="CDD" id="cd02247">
    <property type="entry name" value="cupin_pirin_C"/>
    <property type="match status" value="1"/>
</dbReference>
<evidence type="ECO:0000256" key="2">
    <source>
        <dbReference type="PIRSR" id="PIRSR006232-1"/>
    </source>
</evidence>
<evidence type="ECO:0000313" key="6">
    <source>
        <dbReference type="EMBL" id="CAB4255879.1"/>
    </source>
</evidence>
<comment type="similarity">
    <text evidence="1 3">Belongs to the pirin family.</text>
</comment>
<keyword evidence="2" id="KW-0479">Metal-binding</keyword>
<gene>
    <name evidence="6" type="ORF">KABA2_07S06556</name>
</gene>
<proteinExistence type="inferred from homology"/>
<dbReference type="GO" id="GO:0046872">
    <property type="term" value="F:metal ion binding"/>
    <property type="evidence" value="ECO:0007669"/>
    <property type="project" value="UniProtKB-KW"/>
</dbReference>
<feature type="domain" description="Pirin C-terminal" evidence="5">
    <location>
        <begin position="183"/>
        <end position="280"/>
    </location>
</feature>
<dbReference type="RefSeq" id="XP_041407723.1">
    <property type="nucleotide sequence ID" value="XM_041551789.1"/>
</dbReference>